<dbReference type="PROSITE" id="PS51192">
    <property type="entry name" value="HELICASE_ATP_BIND_1"/>
    <property type="match status" value="1"/>
</dbReference>
<dbReference type="SUPFAM" id="SSF52540">
    <property type="entry name" value="P-loop containing nucleoside triphosphate hydrolases"/>
    <property type="match status" value="1"/>
</dbReference>
<dbReference type="GO" id="GO:0005524">
    <property type="term" value="F:ATP binding"/>
    <property type="evidence" value="ECO:0007669"/>
    <property type="project" value="UniProtKB-KW"/>
</dbReference>
<evidence type="ECO:0000256" key="1">
    <source>
        <dbReference type="ARBA" id="ARBA00022490"/>
    </source>
</evidence>
<dbReference type="PANTHER" id="PTHR24029:SF0">
    <property type="entry name" value="UVRABC SYSTEM PROTEIN B"/>
    <property type="match status" value="1"/>
</dbReference>
<keyword evidence="2" id="KW-0547">Nucleotide-binding</keyword>
<reference evidence="6" key="1">
    <citation type="submission" date="2017-09" db="EMBL/GenBank/DDBJ databases">
        <authorList>
            <person name="Varghese N."/>
            <person name="Submissions S."/>
        </authorList>
    </citation>
    <scope>NUCLEOTIDE SEQUENCE [LARGE SCALE GENOMIC DNA]</scope>
    <source>
        <strain evidence="6">WG-1MB</strain>
    </source>
</reference>
<dbReference type="GO" id="GO:0003677">
    <property type="term" value="F:DNA binding"/>
    <property type="evidence" value="ECO:0007669"/>
    <property type="project" value="InterPro"/>
</dbReference>
<accession>A0A285GAX1</accession>
<dbReference type="Pfam" id="PF04851">
    <property type="entry name" value="ResIII"/>
    <property type="match status" value="1"/>
</dbReference>
<name>A0A285GAX1_9EURY</name>
<dbReference type="SMART" id="SM00487">
    <property type="entry name" value="DEXDc"/>
    <property type="match status" value="1"/>
</dbReference>
<dbReference type="CDD" id="cd17916">
    <property type="entry name" value="DEXHc_UvrB"/>
    <property type="match status" value="1"/>
</dbReference>
<evidence type="ECO:0000256" key="2">
    <source>
        <dbReference type="ARBA" id="ARBA00022741"/>
    </source>
</evidence>
<dbReference type="InterPro" id="IPR027417">
    <property type="entry name" value="P-loop_NTPase"/>
</dbReference>
<organism evidence="5 6">
    <name type="scientific">Methanohalophilus euhalobius</name>
    <dbReference type="NCBI Taxonomy" id="51203"/>
    <lineage>
        <taxon>Archaea</taxon>
        <taxon>Methanobacteriati</taxon>
        <taxon>Methanobacteriota</taxon>
        <taxon>Stenosarchaea group</taxon>
        <taxon>Methanomicrobia</taxon>
        <taxon>Methanosarcinales</taxon>
        <taxon>Methanosarcinaceae</taxon>
        <taxon>Methanohalophilus</taxon>
    </lineage>
</organism>
<dbReference type="GO" id="GO:0120545">
    <property type="term" value="F:nucleic acid conformation isomerase activity"/>
    <property type="evidence" value="ECO:0007669"/>
    <property type="project" value="UniProtKB-ARBA"/>
</dbReference>
<evidence type="ECO:0000259" key="4">
    <source>
        <dbReference type="PROSITE" id="PS51192"/>
    </source>
</evidence>
<dbReference type="Gene3D" id="6.10.140.240">
    <property type="match status" value="1"/>
</dbReference>
<dbReference type="InterPro" id="IPR041471">
    <property type="entry name" value="UvrB_inter"/>
</dbReference>
<evidence type="ECO:0000256" key="3">
    <source>
        <dbReference type="ARBA" id="ARBA00022840"/>
    </source>
</evidence>
<gene>
    <name evidence="5" type="ORF">SAMN06295989_11115</name>
</gene>
<dbReference type="Proteomes" id="UP000217726">
    <property type="component" value="Unassembled WGS sequence"/>
</dbReference>
<keyword evidence="3" id="KW-0067">ATP-binding</keyword>
<dbReference type="Gene3D" id="3.40.50.300">
    <property type="entry name" value="P-loop containing nucleotide triphosphate hydrolases"/>
    <property type="match status" value="2"/>
</dbReference>
<dbReference type="GO" id="GO:0016887">
    <property type="term" value="F:ATP hydrolysis activity"/>
    <property type="evidence" value="ECO:0007669"/>
    <property type="project" value="InterPro"/>
</dbReference>
<dbReference type="AlphaFoldDB" id="A0A285GAX1"/>
<dbReference type="InterPro" id="IPR006935">
    <property type="entry name" value="Helicase/UvrB_N"/>
</dbReference>
<protein>
    <submittedName>
        <fullName evidence="5">Excinuclease ABC, B subunit</fullName>
    </submittedName>
</protein>
<dbReference type="EMBL" id="OBDR01000011">
    <property type="protein sequence ID" value="SNY20568.1"/>
    <property type="molecule type" value="Genomic_DNA"/>
</dbReference>
<dbReference type="Pfam" id="PF17757">
    <property type="entry name" value="UvrB_inter"/>
    <property type="match status" value="1"/>
</dbReference>
<keyword evidence="1" id="KW-0963">Cytoplasm</keyword>
<dbReference type="InterPro" id="IPR004807">
    <property type="entry name" value="UvrB"/>
</dbReference>
<proteinExistence type="predicted"/>
<dbReference type="InterPro" id="IPR014001">
    <property type="entry name" value="Helicase_ATP-bd"/>
</dbReference>
<sequence>MPEFELVSNYSPRGDQPQAIENLSNGINGGFTHQTLLGVTGSGKTFTMANVIQNVQRPTLVIAHNKTLAAQLFSEFRDFFPDNAVEYFVSYYDYYQPEAYLPTTDTYIEKDSSINEEIDRLRLSATKSLMERRDVIVVSSVSCIYNLGSPREWQEMSLFMKPGDEVDRSWIFSKLVDIQYERNDVEFTQGTFRARGDTVEIFPAQDNVAVRVEMFGDEIDRISYFEPLTGKVVREVEDYMQVVIYPAKHFVMPQSQIDRALVSIEEELKDTVAEFEKQGQLLEAQRIMQRTRFDIEMIEELGYCSGIENYSRHFDGRKPGEAPSSLLDFFPDDYLLIIDESHVTIPQIGGMHNGDRARKKSLIEYGFRLPSAYDNRPLNYREFEERINQVVYVSATPADYELGLSDQVVEQIIRPTGLVDPPV</sequence>
<dbReference type="PANTHER" id="PTHR24029">
    <property type="entry name" value="UVRABC SYSTEM PROTEIN B"/>
    <property type="match status" value="1"/>
</dbReference>
<dbReference type="GO" id="GO:0006289">
    <property type="term" value="P:nucleotide-excision repair"/>
    <property type="evidence" value="ECO:0007669"/>
    <property type="project" value="InterPro"/>
</dbReference>
<dbReference type="GO" id="GO:0140097">
    <property type="term" value="F:catalytic activity, acting on DNA"/>
    <property type="evidence" value="ECO:0007669"/>
    <property type="project" value="UniProtKB-ARBA"/>
</dbReference>
<dbReference type="GO" id="GO:0009380">
    <property type="term" value="C:excinuclease repair complex"/>
    <property type="evidence" value="ECO:0007669"/>
    <property type="project" value="InterPro"/>
</dbReference>
<evidence type="ECO:0000313" key="5">
    <source>
        <dbReference type="EMBL" id="SNY20568.1"/>
    </source>
</evidence>
<keyword evidence="6" id="KW-1185">Reference proteome</keyword>
<evidence type="ECO:0000313" key="6">
    <source>
        <dbReference type="Proteomes" id="UP000217726"/>
    </source>
</evidence>
<feature type="domain" description="Helicase ATP-binding" evidence="4">
    <location>
        <begin position="25"/>
        <end position="181"/>
    </location>
</feature>